<evidence type="ECO:0000256" key="2">
    <source>
        <dbReference type="ARBA" id="ARBA00022598"/>
    </source>
</evidence>
<dbReference type="InterPro" id="IPR002942">
    <property type="entry name" value="S4_RNA-bd"/>
</dbReference>
<sequence length="394" mass="44335">MDKIEEVLSRGVTNIIPGKAELEKLLRSGNKLNIYLGIKLNIYLGIDPTATKIHIGHGVPLRKLQEFVELGHKVTFLIGDFTALIGDSSDKESERPILTYDEIQENFKTYKEQASKILDFSKVEVKFNSEWLKKLGFADVVKLCQHFSVGDFVGRELIKKRLNAGTKVGLHEFLYPVMQGYDSYFMNTDIQIGGADQTFNMQAGRTLQKDMRSKDSFVLVTGYLEGTDGRKMSKSWGNAIWISDSPGEMFGKVMSLHDNLILQYFINATRTPDEKIKEVEKRLKDGENPLNLKKELGVALVTEFHSKETAEKAEKNFKETFQEKRPTFDIKVASGDSLAVTIAPFTSLESISEAKRLIKQNAVDVDGKMVDNPSYIVKSGDEIKVGSRTFLKAK</sequence>
<dbReference type="InterPro" id="IPR002305">
    <property type="entry name" value="aa-tRNA-synth_Ic"/>
</dbReference>
<proteinExistence type="inferred from homology"/>
<dbReference type="PANTHER" id="PTHR11766:SF1">
    <property type="entry name" value="TYROSINE--TRNA LIGASE"/>
    <property type="match status" value="1"/>
</dbReference>
<keyword evidence="2 10" id="KW-0436">Ligase</keyword>
<keyword evidence="6 10" id="KW-0030">Aminoacyl-tRNA synthetase</keyword>
<evidence type="ECO:0000313" key="12">
    <source>
        <dbReference type="EMBL" id="KKS16606.1"/>
    </source>
</evidence>
<dbReference type="Gene3D" id="3.10.290.10">
    <property type="entry name" value="RNA-binding S4 domain"/>
    <property type="match status" value="1"/>
</dbReference>
<dbReference type="GO" id="GO:0005524">
    <property type="term" value="F:ATP binding"/>
    <property type="evidence" value="ECO:0007669"/>
    <property type="project" value="UniProtKB-KW"/>
</dbReference>
<dbReference type="SUPFAM" id="SSF55174">
    <property type="entry name" value="Alpha-L RNA-binding motif"/>
    <property type="match status" value="1"/>
</dbReference>
<evidence type="ECO:0000259" key="11">
    <source>
        <dbReference type="SMART" id="SM00363"/>
    </source>
</evidence>
<comment type="caution">
    <text evidence="12">The sequence shown here is derived from an EMBL/GenBank/DDBJ whole genome shotgun (WGS) entry which is preliminary data.</text>
</comment>
<reference evidence="12 13" key="1">
    <citation type="journal article" date="2015" name="Nature">
        <title>rRNA introns, odd ribosomes, and small enigmatic genomes across a large radiation of phyla.</title>
        <authorList>
            <person name="Brown C.T."/>
            <person name="Hug L.A."/>
            <person name="Thomas B.C."/>
            <person name="Sharon I."/>
            <person name="Castelle C.J."/>
            <person name="Singh A."/>
            <person name="Wilkins M.J."/>
            <person name="Williams K.H."/>
            <person name="Banfield J.F."/>
        </authorList>
    </citation>
    <scope>NUCLEOTIDE SEQUENCE [LARGE SCALE GENOMIC DNA]</scope>
</reference>
<evidence type="ECO:0000256" key="1">
    <source>
        <dbReference type="ARBA" id="ARBA00013160"/>
    </source>
</evidence>
<dbReference type="InterPro" id="IPR014729">
    <property type="entry name" value="Rossmann-like_a/b/a_fold"/>
</dbReference>
<evidence type="ECO:0000256" key="10">
    <source>
        <dbReference type="RuleBase" id="RU363036"/>
    </source>
</evidence>
<dbReference type="CDD" id="cd00165">
    <property type="entry name" value="S4"/>
    <property type="match status" value="1"/>
</dbReference>
<dbReference type="AlphaFoldDB" id="A0A0G0Z3K8"/>
<dbReference type="NCBIfam" id="TIGR00234">
    <property type="entry name" value="tyrS"/>
    <property type="match status" value="1"/>
</dbReference>
<evidence type="ECO:0000256" key="5">
    <source>
        <dbReference type="ARBA" id="ARBA00022917"/>
    </source>
</evidence>
<dbReference type="Pfam" id="PF01479">
    <property type="entry name" value="S4"/>
    <property type="match status" value="1"/>
</dbReference>
<dbReference type="PANTHER" id="PTHR11766">
    <property type="entry name" value="TYROSYL-TRNA SYNTHETASE"/>
    <property type="match status" value="1"/>
</dbReference>
<organism evidence="12 13">
    <name type="scientific">Candidatus Woesebacteria bacterium GW2011_GWA1_41_7</name>
    <dbReference type="NCBI Taxonomy" id="1618556"/>
    <lineage>
        <taxon>Bacteria</taxon>
        <taxon>Candidatus Woeseibacteriota</taxon>
    </lineage>
</organism>
<keyword evidence="5 10" id="KW-0648">Protein biosynthesis</keyword>
<dbReference type="Pfam" id="PF00579">
    <property type="entry name" value="tRNA-synt_1b"/>
    <property type="match status" value="1"/>
</dbReference>
<feature type="domain" description="RNA-binding S4" evidence="11">
    <location>
        <begin position="338"/>
        <end position="394"/>
    </location>
</feature>
<dbReference type="PATRIC" id="fig|1618556.3.peg.508"/>
<dbReference type="GO" id="GO:0006437">
    <property type="term" value="P:tyrosyl-tRNA aminoacylation"/>
    <property type="evidence" value="ECO:0007669"/>
    <property type="project" value="UniProtKB-UniRule"/>
</dbReference>
<dbReference type="Gene3D" id="3.40.50.620">
    <property type="entry name" value="HUPs"/>
    <property type="match status" value="1"/>
</dbReference>
<protein>
    <recommendedName>
        <fullName evidence="1 8">Tyrosine--tRNA ligase</fullName>
        <ecNumber evidence="1 8">6.1.1.1</ecNumber>
    </recommendedName>
</protein>
<evidence type="ECO:0000256" key="7">
    <source>
        <dbReference type="ARBA" id="ARBA00048248"/>
    </source>
</evidence>
<dbReference type="PROSITE" id="PS50889">
    <property type="entry name" value="S4"/>
    <property type="match status" value="1"/>
</dbReference>
<name>A0A0G0Z3K8_9BACT</name>
<dbReference type="GO" id="GO:0005829">
    <property type="term" value="C:cytosol"/>
    <property type="evidence" value="ECO:0007669"/>
    <property type="project" value="TreeGrafter"/>
</dbReference>
<keyword evidence="9" id="KW-0694">RNA-binding</keyword>
<dbReference type="EMBL" id="LCBU01000037">
    <property type="protein sequence ID" value="KKS16606.1"/>
    <property type="molecule type" value="Genomic_DNA"/>
</dbReference>
<gene>
    <name evidence="12" type="ORF">UU74_C0037G0003</name>
</gene>
<comment type="similarity">
    <text evidence="10">Belongs to the class-I aminoacyl-tRNA synthetase family.</text>
</comment>
<accession>A0A0G0Z3K8</accession>
<dbReference type="EC" id="6.1.1.1" evidence="1 8"/>
<evidence type="ECO:0000256" key="4">
    <source>
        <dbReference type="ARBA" id="ARBA00022840"/>
    </source>
</evidence>
<keyword evidence="4 10" id="KW-0067">ATP-binding</keyword>
<dbReference type="InterPro" id="IPR002307">
    <property type="entry name" value="Tyr-tRNA-ligase"/>
</dbReference>
<dbReference type="Gene3D" id="1.10.240.10">
    <property type="entry name" value="Tyrosyl-Transfer RNA Synthetase"/>
    <property type="match status" value="1"/>
</dbReference>
<dbReference type="InterPro" id="IPR036986">
    <property type="entry name" value="S4_RNA-bd_sf"/>
</dbReference>
<evidence type="ECO:0000256" key="8">
    <source>
        <dbReference type="NCBIfam" id="TIGR00234"/>
    </source>
</evidence>
<dbReference type="GO" id="GO:0004831">
    <property type="term" value="F:tyrosine-tRNA ligase activity"/>
    <property type="evidence" value="ECO:0007669"/>
    <property type="project" value="UniProtKB-UniRule"/>
</dbReference>
<evidence type="ECO:0000313" key="13">
    <source>
        <dbReference type="Proteomes" id="UP000033969"/>
    </source>
</evidence>
<dbReference type="SMART" id="SM00363">
    <property type="entry name" value="S4"/>
    <property type="match status" value="1"/>
</dbReference>
<evidence type="ECO:0000256" key="9">
    <source>
        <dbReference type="PROSITE-ProRule" id="PRU00182"/>
    </source>
</evidence>
<dbReference type="GO" id="GO:0003723">
    <property type="term" value="F:RNA binding"/>
    <property type="evidence" value="ECO:0007669"/>
    <property type="project" value="UniProtKB-KW"/>
</dbReference>
<dbReference type="SUPFAM" id="SSF52374">
    <property type="entry name" value="Nucleotidylyl transferase"/>
    <property type="match status" value="1"/>
</dbReference>
<dbReference type="Proteomes" id="UP000033969">
    <property type="component" value="Unassembled WGS sequence"/>
</dbReference>
<evidence type="ECO:0000256" key="3">
    <source>
        <dbReference type="ARBA" id="ARBA00022741"/>
    </source>
</evidence>
<dbReference type="PRINTS" id="PR01040">
    <property type="entry name" value="TRNASYNTHTYR"/>
</dbReference>
<comment type="catalytic activity">
    <reaction evidence="7">
        <text>tRNA(Tyr) + L-tyrosine + ATP = L-tyrosyl-tRNA(Tyr) + AMP + diphosphate + H(+)</text>
        <dbReference type="Rhea" id="RHEA:10220"/>
        <dbReference type="Rhea" id="RHEA-COMP:9706"/>
        <dbReference type="Rhea" id="RHEA-COMP:9707"/>
        <dbReference type="ChEBI" id="CHEBI:15378"/>
        <dbReference type="ChEBI" id="CHEBI:30616"/>
        <dbReference type="ChEBI" id="CHEBI:33019"/>
        <dbReference type="ChEBI" id="CHEBI:58315"/>
        <dbReference type="ChEBI" id="CHEBI:78442"/>
        <dbReference type="ChEBI" id="CHEBI:78536"/>
        <dbReference type="ChEBI" id="CHEBI:456215"/>
        <dbReference type="EC" id="6.1.1.1"/>
    </reaction>
</comment>
<dbReference type="InterPro" id="IPR024088">
    <property type="entry name" value="Tyr-tRNA-ligase_bac-type"/>
</dbReference>
<dbReference type="CDD" id="cd00805">
    <property type="entry name" value="TyrRS_core"/>
    <property type="match status" value="1"/>
</dbReference>
<keyword evidence="3 10" id="KW-0547">Nucleotide-binding</keyword>
<evidence type="ECO:0000256" key="6">
    <source>
        <dbReference type="ARBA" id="ARBA00023146"/>
    </source>
</evidence>